<dbReference type="PROSITE" id="PS01039">
    <property type="entry name" value="SBP_BACTERIAL_3"/>
    <property type="match status" value="1"/>
</dbReference>
<reference evidence="9 10" key="1">
    <citation type="journal article" date="2012" name="J. Bacteriol.">
        <title>Whole-genome sequences of Bacillus subtilis and close relatives.</title>
        <authorList>
            <person name="Earl A.M."/>
            <person name="Eppinger M."/>
            <person name="Fricke W.F."/>
            <person name="Rosovitz M.J."/>
            <person name="Rasko D.A."/>
            <person name="Daugherty S."/>
            <person name="Losick R."/>
            <person name="Kolter R."/>
            <person name="Ravel J."/>
        </authorList>
    </citation>
    <scope>NUCLEOTIDE SEQUENCE [LARGE SCALE GENOMIC DNA]</scope>
    <source>
        <strain evidence="10">DSM 15029 / JCM 12233 / NBRC 101239 / NRRL B-23049 / TU-B-10</strain>
    </source>
</reference>
<dbReference type="SMART" id="SM00062">
    <property type="entry name" value="PBPb"/>
    <property type="match status" value="1"/>
</dbReference>
<keyword evidence="5" id="KW-0449">Lipoprotein</keyword>
<sequence>MTYKIEKAGNQMKMKKWTVLFVAALLAVLSACGNGNSSSKEDDNVLHVGATGQSYPFAYKENGKLTGFDVEVMEAVAKKIDMKLDWKLLEFSGLMGELQTGKLDTISNQVAVTDERKETYHFTEPYAYAGTQIVVKKDNHDIKSVDDLKGKTVAAVLGSNHAKNLESKDPDKKINIKTYETQEGTLKDVAYGRVDAYVNSRTVLIAQMKKTGLPLKLAGDPIVYEQVAFPFAKDDAHDKLRKKVNKALDELRKDGTLKKLSEKYFNEDITVEQKH</sequence>
<evidence type="ECO:0000313" key="9">
    <source>
        <dbReference type="EMBL" id="AEP88916.1"/>
    </source>
</evidence>
<comment type="subcellular location">
    <subcellularLocation>
        <location evidence="1">Cell membrane</location>
        <topology evidence="1">Lipid-anchor</topology>
    </subcellularLocation>
</comment>
<evidence type="ECO:0000259" key="8">
    <source>
        <dbReference type="SMART" id="SM00062"/>
    </source>
</evidence>
<evidence type="ECO:0000256" key="3">
    <source>
        <dbReference type="ARBA" id="ARBA00022729"/>
    </source>
</evidence>
<dbReference type="InterPro" id="IPR001638">
    <property type="entry name" value="Solute-binding_3/MltF_N"/>
</dbReference>
<dbReference type="HOGENOM" id="CLU_019602_18_5_9"/>
<accession>G4NYM3</accession>
<proteinExistence type="inferred from homology"/>
<dbReference type="EMBL" id="CP002905">
    <property type="protein sequence ID" value="AEP88916.1"/>
    <property type="molecule type" value="Genomic_DNA"/>
</dbReference>
<comment type="similarity">
    <text evidence="2 6">Belongs to the bacterial solute-binding protein 3 family.</text>
</comment>
<evidence type="ECO:0000256" key="7">
    <source>
        <dbReference type="SAM" id="SignalP"/>
    </source>
</evidence>
<evidence type="ECO:0000256" key="5">
    <source>
        <dbReference type="ARBA" id="ARBA00023288"/>
    </source>
</evidence>
<dbReference type="GO" id="GO:0005886">
    <property type="term" value="C:plasma membrane"/>
    <property type="evidence" value="ECO:0007669"/>
    <property type="project" value="UniProtKB-SubCell"/>
</dbReference>
<dbReference type="PANTHER" id="PTHR35936:SF19">
    <property type="entry name" value="AMINO-ACID-BINDING PROTEIN YXEM-RELATED"/>
    <property type="match status" value="1"/>
</dbReference>
<dbReference type="Gene3D" id="3.40.190.10">
    <property type="entry name" value="Periplasmic binding protein-like II"/>
    <property type="match status" value="2"/>
</dbReference>
<evidence type="ECO:0000313" key="10">
    <source>
        <dbReference type="Proteomes" id="UP000002651"/>
    </source>
</evidence>
<evidence type="ECO:0000256" key="2">
    <source>
        <dbReference type="ARBA" id="ARBA00010333"/>
    </source>
</evidence>
<dbReference type="STRING" id="1052585.GYO_4358"/>
<organism evidence="9 10">
    <name type="scientific">Bacillus spizizenii (strain DSM 15029 / JCM 12233 / NBRC 101239 / NRRL B-23049 / TU-B-10)</name>
    <name type="common">Bacillus subtilis subsp. spizizenii</name>
    <dbReference type="NCBI Taxonomy" id="1052585"/>
    <lineage>
        <taxon>Bacteria</taxon>
        <taxon>Bacillati</taxon>
        <taxon>Bacillota</taxon>
        <taxon>Bacilli</taxon>
        <taxon>Bacillales</taxon>
        <taxon>Bacillaceae</taxon>
        <taxon>Bacillus</taxon>
    </lineage>
</organism>
<gene>
    <name evidence="9" type="ordered locus">GYO_4358</name>
</gene>
<dbReference type="Proteomes" id="UP000002651">
    <property type="component" value="Chromosome"/>
</dbReference>
<feature type="domain" description="Solute-binding protein family 3/N-terminal" evidence="8">
    <location>
        <begin position="45"/>
        <end position="268"/>
    </location>
</feature>
<keyword evidence="4" id="KW-0564">Palmitate</keyword>
<dbReference type="InterPro" id="IPR018313">
    <property type="entry name" value="SBP_3_CS"/>
</dbReference>
<keyword evidence="10" id="KW-1185">Reference proteome</keyword>
<dbReference type="SUPFAM" id="SSF53850">
    <property type="entry name" value="Periplasmic binding protein-like II"/>
    <property type="match status" value="1"/>
</dbReference>
<dbReference type="KEGG" id="bst:GYO_4358"/>
<keyword evidence="3 7" id="KW-0732">Signal</keyword>
<dbReference type="AlphaFoldDB" id="G4NYM3"/>
<feature type="chain" id="PRO_5038673982" evidence="7">
    <location>
        <begin position="34"/>
        <end position="275"/>
    </location>
</feature>
<evidence type="ECO:0000256" key="6">
    <source>
        <dbReference type="RuleBase" id="RU003744"/>
    </source>
</evidence>
<dbReference type="PROSITE" id="PS51257">
    <property type="entry name" value="PROKAR_LIPOPROTEIN"/>
    <property type="match status" value="1"/>
</dbReference>
<evidence type="ECO:0000256" key="4">
    <source>
        <dbReference type="ARBA" id="ARBA00023139"/>
    </source>
</evidence>
<evidence type="ECO:0000256" key="1">
    <source>
        <dbReference type="ARBA" id="ARBA00004193"/>
    </source>
</evidence>
<dbReference type="PANTHER" id="PTHR35936">
    <property type="entry name" value="MEMBRANE-BOUND LYTIC MUREIN TRANSGLYCOSYLASE F"/>
    <property type="match status" value="1"/>
</dbReference>
<protein>
    <submittedName>
        <fullName evidence="9">Amino acid ABC transporter, periplasmic amino acid-binding portion</fullName>
    </submittedName>
</protein>
<dbReference type="Pfam" id="PF00497">
    <property type="entry name" value="SBP_bac_3"/>
    <property type="match status" value="1"/>
</dbReference>
<dbReference type="CDD" id="cd13709">
    <property type="entry name" value="PBP2_YxeM"/>
    <property type="match status" value="1"/>
</dbReference>
<feature type="signal peptide" evidence="7">
    <location>
        <begin position="1"/>
        <end position="33"/>
    </location>
</feature>
<name>G4NYM3_BACS4</name>